<dbReference type="Pfam" id="PF02771">
    <property type="entry name" value="Acyl-CoA_dh_N"/>
    <property type="match status" value="1"/>
</dbReference>
<evidence type="ECO:0000259" key="6">
    <source>
        <dbReference type="Pfam" id="PF00441"/>
    </source>
</evidence>
<comment type="cofactor">
    <cofactor evidence="1">
        <name>FAD</name>
        <dbReference type="ChEBI" id="CHEBI:57692"/>
    </cofactor>
</comment>
<gene>
    <name evidence="8" type="ORF">SAMN02745126_02249</name>
</gene>
<name>A0A1T4NEG5_9HYPH</name>
<dbReference type="InterPro" id="IPR009075">
    <property type="entry name" value="AcylCo_DH/oxidase_C"/>
</dbReference>
<proteinExistence type="inferred from homology"/>
<evidence type="ECO:0000256" key="1">
    <source>
        <dbReference type="ARBA" id="ARBA00001974"/>
    </source>
</evidence>
<evidence type="ECO:0000313" key="8">
    <source>
        <dbReference type="EMBL" id="SJZ77624.1"/>
    </source>
</evidence>
<dbReference type="GO" id="GO:0003995">
    <property type="term" value="F:acyl-CoA dehydrogenase activity"/>
    <property type="evidence" value="ECO:0007669"/>
    <property type="project" value="TreeGrafter"/>
</dbReference>
<dbReference type="Proteomes" id="UP000190092">
    <property type="component" value="Unassembled WGS sequence"/>
</dbReference>
<dbReference type="InterPro" id="IPR036250">
    <property type="entry name" value="AcylCo_DH-like_C"/>
</dbReference>
<comment type="similarity">
    <text evidence="2">Belongs to the acyl-CoA dehydrogenase family.</text>
</comment>
<evidence type="ECO:0000313" key="9">
    <source>
        <dbReference type="Proteomes" id="UP000190092"/>
    </source>
</evidence>
<feature type="domain" description="Acyl-CoA dehydrogenase/oxidase C-terminal" evidence="6">
    <location>
        <begin position="219"/>
        <end position="355"/>
    </location>
</feature>
<dbReference type="AlphaFoldDB" id="A0A1T4NEG5"/>
<keyword evidence="3" id="KW-0285">Flavoprotein</keyword>
<feature type="domain" description="Acyl-CoA dehydrogenase/oxidase N-terminal" evidence="7">
    <location>
        <begin position="6"/>
        <end position="118"/>
    </location>
</feature>
<dbReference type="InterPro" id="IPR009100">
    <property type="entry name" value="AcylCoA_DH/oxidase_NM_dom_sf"/>
</dbReference>
<dbReference type="Gene3D" id="2.40.110.10">
    <property type="entry name" value="Butyryl-CoA Dehydrogenase, subunit A, domain 2"/>
    <property type="match status" value="1"/>
</dbReference>
<dbReference type="InterPro" id="IPR037069">
    <property type="entry name" value="AcylCoA_DH/ox_N_sf"/>
</dbReference>
<protein>
    <submittedName>
        <fullName evidence="8">Acyl-CoA dehydrogenase</fullName>
    </submittedName>
</protein>
<evidence type="ECO:0000256" key="3">
    <source>
        <dbReference type="ARBA" id="ARBA00022630"/>
    </source>
</evidence>
<reference evidence="9" key="1">
    <citation type="submission" date="2017-02" db="EMBL/GenBank/DDBJ databases">
        <authorList>
            <person name="Varghese N."/>
            <person name="Submissions S."/>
        </authorList>
    </citation>
    <scope>NUCLEOTIDE SEQUENCE [LARGE SCALE GENOMIC DNA]</scope>
    <source>
        <strain evidence="9">ATCC 27094</strain>
    </source>
</reference>
<sequence>MNFDFSDDQKLLKEQVRKFLADKCPTKVVRRVLDGNEAYAEEVWRGLVELGVPATAIPEEYGGLGLSPLELCVIAEEIGRAAAPVPFDSSVVLATEVLKLAGSEAQKKKWLAELAAGKAIGTLAVAEGAQPPRPRNIRTTFGGGRLSGKKVPVIDGDAATFAVVLANTGGQGDRAVSLVLVDLSQSAVKRKRVETIDPARKQAELTFDGASAELLGAEGQGWSLLERLYDAAAVYFAFAQVGGAEAAMWMARDYALQRQAFGRAIGSYQAIKHKLADCYVKLELARSNAYYGAMMLTDGGADLPVAAAAARIAATEAYDFAAKENIQTHGGIGFTWEADTQFHYRRARVLALALGGPMAWKDKLVTRLEQKNAA</sequence>
<dbReference type="OrthoDB" id="7328575at2"/>
<dbReference type="GO" id="GO:0050660">
    <property type="term" value="F:flavin adenine dinucleotide binding"/>
    <property type="evidence" value="ECO:0007669"/>
    <property type="project" value="InterPro"/>
</dbReference>
<evidence type="ECO:0000256" key="4">
    <source>
        <dbReference type="ARBA" id="ARBA00022827"/>
    </source>
</evidence>
<dbReference type="PANTHER" id="PTHR43884">
    <property type="entry name" value="ACYL-COA DEHYDROGENASE"/>
    <property type="match status" value="1"/>
</dbReference>
<evidence type="ECO:0000256" key="5">
    <source>
        <dbReference type="ARBA" id="ARBA00023002"/>
    </source>
</evidence>
<dbReference type="PANTHER" id="PTHR43884:SF20">
    <property type="entry name" value="ACYL-COA DEHYDROGENASE FADE28"/>
    <property type="match status" value="1"/>
</dbReference>
<dbReference type="Pfam" id="PF00441">
    <property type="entry name" value="Acyl-CoA_dh_1"/>
    <property type="match status" value="1"/>
</dbReference>
<dbReference type="InterPro" id="IPR046373">
    <property type="entry name" value="Acyl-CoA_Oxase/DH_mid-dom_sf"/>
</dbReference>
<dbReference type="RefSeq" id="WP_085933958.1">
    <property type="nucleotide sequence ID" value="NZ_FUWJ01000002.1"/>
</dbReference>
<dbReference type="STRING" id="225324.SAMN02745126_02249"/>
<evidence type="ECO:0000259" key="7">
    <source>
        <dbReference type="Pfam" id="PF02771"/>
    </source>
</evidence>
<keyword evidence="9" id="KW-1185">Reference proteome</keyword>
<dbReference type="EMBL" id="FUWJ01000002">
    <property type="protein sequence ID" value="SJZ77624.1"/>
    <property type="molecule type" value="Genomic_DNA"/>
</dbReference>
<dbReference type="InterPro" id="IPR013786">
    <property type="entry name" value="AcylCoA_DH/ox_N"/>
</dbReference>
<dbReference type="Gene3D" id="1.10.540.10">
    <property type="entry name" value="Acyl-CoA dehydrogenase/oxidase, N-terminal domain"/>
    <property type="match status" value="1"/>
</dbReference>
<dbReference type="Gene3D" id="1.20.140.10">
    <property type="entry name" value="Butyryl-CoA Dehydrogenase, subunit A, domain 3"/>
    <property type="match status" value="1"/>
</dbReference>
<dbReference type="SUPFAM" id="SSF56645">
    <property type="entry name" value="Acyl-CoA dehydrogenase NM domain-like"/>
    <property type="match status" value="1"/>
</dbReference>
<keyword evidence="4" id="KW-0274">FAD</keyword>
<keyword evidence="5" id="KW-0560">Oxidoreductase</keyword>
<dbReference type="SUPFAM" id="SSF47203">
    <property type="entry name" value="Acyl-CoA dehydrogenase C-terminal domain-like"/>
    <property type="match status" value="1"/>
</dbReference>
<evidence type="ECO:0000256" key="2">
    <source>
        <dbReference type="ARBA" id="ARBA00009347"/>
    </source>
</evidence>
<dbReference type="CDD" id="cd00567">
    <property type="entry name" value="ACAD"/>
    <property type="match status" value="1"/>
</dbReference>
<accession>A0A1T4NEG5</accession>
<organism evidence="8 9">
    <name type="scientific">Enhydrobacter aerosaccus</name>
    <dbReference type="NCBI Taxonomy" id="225324"/>
    <lineage>
        <taxon>Bacteria</taxon>
        <taxon>Pseudomonadati</taxon>
        <taxon>Pseudomonadota</taxon>
        <taxon>Alphaproteobacteria</taxon>
        <taxon>Hyphomicrobiales</taxon>
        <taxon>Enhydrobacter</taxon>
    </lineage>
</organism>